<reference evidence="2" key="2">
    <citation type="submission" date="2013-04" db="UniProtKB">
        <authorList>
            <consortium name="EnsemblPlants"/>
        </authorList>
    </citation>
    <scope>IDENTIFICATION</scope>
</reference>
<feature type="region of interest" description="Disordered" evidence="1">
    <location>
        <begin position="86"/>
        <end position="114"/>
    </location>
</feature>
<protein>
    <submittedName>
        <fullName evidence="2">Uncharacterized protein</fullName>
    </submittedName>
</protein>
<keyword evidence="3" id="KW-1185">Reference proteome</keyword>
<name>J3M3V5_ORYBR</name>
<dbReference type="Proteomes" id="UP000006038">
    <property type="component" value="Chromosome 5"/>
</dbReference>
<dbReference type="OMA" id="GRMHTIK"/>
<dbReference type="AlphaFoldDB" id="J3M3V5"/>
<evidence type="ECO:0000313" key="3">
    <source>
        <dbReference type="Proteomes" id="UP000006038"/>
    </source>
</evidence>
<dbReference type="EnsemblPlants" id="OB05G12790.1">
    <property type="protein sequence ID" value="OB05G12790.1"/>
    <property type="gene ID" value="OB05G12790"/>
</dbReference>
<accession>J3M3V5</accession>
<evidence type="ECO:0000256" key="1">
    <source>
        <dbReference type="SAM" id="MobiDB-lite"/>
    </source>
</evidence>
<feature type="region of interest" description="Disordered" evidence="1">
    <location>
        <begin position="1"/>
        <end position="32"/>
    </location>
</feature>
<organism evidence="2">
    <name type="scientific">Oryza brachyantha</name>
    <name type="common">malo sina</name>
    <dbReference type="NCBI Taxonomy" id="4533"/>
    <lineage>
        <taxon>Eukaryota</taxon>
        <taxon>Viridiplantae</taxon>
        <taxon>Streptophyta</taxon>
        <taxon>Embryophyta</taxon>
        <taxon>Tracheophyta</taxon>
        <taxon>Spermatophyta</taxon>
        <taxon>Magnoliopsida</taxon>
        <taxon>Liliopsida</taxon>
        <taxon>Poales</taxon>
        <taxon>Poaceae</taxon>
        <taxon>BOP clade</taxon>
        <taxon>Oryzoideae</taxon>
        <taxon>Oryzeae</taxon>
        <taxon>Oryzinae</taxon>
        <taxon>Oryza</taxon>
    </lineage>
</organism>
<reference evidence="2" key="1">
    <citation type="journal article" date="2013" name="Nat. Commun.">
        <title>Whole-genome sequencing of Oryza brachyantha reveals mechanisms underlying Oryza genome evolution.</title>
        <authorList>
            <person name="Chen J."/>
            <person name="Huang Q."/>
            <person name="Gao D."/>
            <person name="Wang J."/>
            <person name="Lang Y."/>
            <person name="Liu T."/>
            <person name="Li B."/>
            <person name="Bai Z."/>
            <person name="Luis Goicoechea J."/>
            <person name="Liang C."/>
            <person name="Chen C."/>
            <person name="Zhang W."/>
            <person name="Sun S."/>
            <person name="Liao Y."/>
            <person name="Zhang X."/>
            <person name="Yang L."/>
            <person name="Song C."/>
            <person name="Wang M."/>
            <person name="Shi J."/>
            <person name="Liu G."/>
            <person name="Liu J."/>
            <person name="Zhou H."/>
            <person name="Zhou W."/>
            <person name="Yu Q."/>
            <person name="An N."/>
            <person name="Chen Y."/>
            <person name="Cai Q."/>
            <person name="Wang B."/>
            <person name="Liu B."/>
            <person name="Min J."/>
            <person name="Huang Y."/>
            <person name="Wu H."/>
            <person name="Li Z."/>
            <person name="Zhang Y."/>
            <person name="Yin Y."/>
            <person name="Song W."/>
            <person name="Jiang J."/>
            <person name="Jackson S.A."/>
            <person name="Wing R.A."/>
            <person name="Wang J."/>
            <person name="Chen M."/>
        </authorList>
    </citation>
    <scope>NUCLEOTIDE SEQUENCE [LARGE SCALE GENOMIC DNA]</scope>
    <source>
        <strain evidence="2">cv. IRGC 101232</strain>
    </source>
</reference>
<proteinExistence type="predicted"/>
<sequence length="114" mass="11949">MPWWQQSQKSMSKIGGGGGGPAAPAGGAGAAAGDVAVQKVFHNLAPTKHSFHHGGHGALGRMHTIKEDINKKADRFIQMTKARWFSQGKSFRQSPAAGPPAPATTTGRDGRHLV</sequence>
<evidence type="ECO:0000313" key="2">
    <source>
        <dbReference type="EnsemblPlants" id="OB05G12790.1"/>
    </source>
</evidence>
<feature type="compositionally biased region" description="Polar residues" evidence="1">
    <location>
        <begin position="1"/>
        <end position="11"/>
    </location>
</feature>
<dbReference type="Gramene" id="OB05G12790.1">
    <property type="protein sequence ID" value="OB05G12790.1"/>
    <property type="gene ID" value="OB05G12790"/>
</dbReference>
<feature type="compositionally biased region" description="Gly residues" evidence="1">
    <location>
        <begin position="14"/>
        <end position="30"/>
    </location>
</feature>
<dbReference type="HOGENOM" id="CLU_2349821_0_0_1"/>